<proteinExistence type="predicted"/>
<reference evidence="3 4" key="1">
    <citation type="journal article" date="2019" name="Environ. Microbiol.">
        <title>At the nexus of three kingdoms: the genome of the mycorrhizal fungus Gigaspora margarita provides insights into plant, endobacterial and fungal interactions.</title>
        <authorList>
            <person name="Venice F."/>
            <person name="Ghignone S."/>
            <person name="Salvioli di Fossalunga A."/>
            <person name="Amselem J."/>
            <person name="Novero M."/>
            <person name="Xianan X."/>
            <person name="Sedzielewska Toro K."/>
            <person name="Morin E."/>
            <person name="Lipzen A."/>
            <person name="Grigoriev I.V."/>
            <person name="Henrissat B."/>
            <person name="Martin F.M."/>
            <person name="Bonfante P."/>
        </authorList>
    </citation>
    <scope>NUCLEOTIDE SEQUENCE [LARGE SCALE GENOMIC DNA]</scope>
    <source>
        <strain evidence="3 4">BEG34</strain>
    </source>
</reference>
<feature type="signal peptide" evidence="2">
    <location>
        <begin position="1"/>
        <end position="21"/>
    </location>
</feature>
<sequence length="74" mass="7926">MKTSTLIILVITLIFISLALMAESEVTNEKRDHGGDHNDMHGSSGSTSLYSLNIAHMGGIMGGIFVTFGVLFNL</sequence>
<feature type="transmembrane region" description="Helical" evidence="1">
    <location>
        <begin position="48"/>
        <end position="72"/>
    </location>
</feature>
<evidence type="ECO:0000313" key="4">
    <source>
        <dbReference type="Proteomes" id="UP000439903"/>
    </source>
</evidence>
<protein>
    <recommendedName>
        <fullName evidence="5">Transmembrane protein</fullName>
    </recommendedName>
</protein>
<keyword evidence="2" id="KW-0732">Signal</keyword>
<evidence type="ECO:0000313" key="3">
    <source>
        <dbReference type="EMBL" id="KAF0465697.1"/>
    </source>
</evidence>
<evidence type="ECO:0000256" key="2">
    <source>
        <dbReference type="SAM" id="SignalP"/>
    </source>
</evidence>
<name>A0A8H4AAF8_GIGMA</name>
<gene>
    <name evidence="3" type="ORF">F8M41_026231</name>
</gene>
<dbReference type="Proteomes" id="UP000439903">
    <property type="component" value="Unassembled WGS sequence"/>
</dbReference>
<evidence type="ECO:0008006" key="5">
    <source>
        <dbReference type="Google" id="ProtNLM"/>
    </source>
</evidence>
<keyword evidence="4" id="KW-1185">Reference proteome</keyword>
<feature type="chain" id="PRO_5034097119" description="Transmembrane protein" evidence="2">
    <location>
        <begin position="22"/>
        <end position="74"/>
    </location>
</feature>
<accession>A0A8H4AAF8</accession>
<organism evidence="3 4">
    <name type="scientific">Gigaspora margarita</name>
    <dbReference type="NCBI Taxonomy" id="4874"/>
    <lineage>
        <taxon>Eukaryota</taxon>
        <taxon>Fungi</taxon>
        <taxon>Fungi incertae sedis</taxon>
        <taxon>Mucoromycota</taxon>
        <taxon>Glomeromycotina</taxon>
        <taxon>Glomeromycetes</taxon>
        <taxon>Diversisporales</taxon>
        <taxon>Gigasporaceae</taxon>
        <taxon>Gigaspora</taxon>
    </lineage>
</organism>
<evidence type="ECO:0000256" key="1">
    <source>
        <dbReference type="SAM" id="Phobius"/>
    </source>
</evidence>
<keyword evidence="1" id="KW-0812">Transmembrane</keyword>
<keyword evidence="1" id="KW-0472">Membrane</keyword>
<dbReference type="EMBL" id="WTPW01000970">
    <property type="protein sequence ID" value="KAF0465697.1"/>
    <property type="molecule type" value="Genomic_DNA"/>
</dbReference>
<comment type="caution">
    <text evidence="3">The sequence shown here is derived from an EMBL/GenBank/DDBJ whole genome shotgun (WGS) entry which is preliminary data.</text>
</comment>
<dbReference type="AlphaFoldDB" id="A0A8H4AAF8"/>
<keyword evidence="1" id="KW-1133">Transmembrane helix</keyword>